<reference evidence="7" key="1">
    <citation type="submission" date="2023-07" db="EMBL/GenBank/DDBJ databases">
        <title>A draft genome of Kazachstania heterogenica Y-27499.</title>
        <authorList>
            <person name="Donic C."/>
            <person name="Kralova J.S."/>
            <person name="Fidel L."/>
            <person name="Ben-Dor S."/>
            <person name="Jung S."/>
        </authorList>
    </citation>
    <scope>NUCLEOTIDE SEQUENCE [LARGE SCALE GENOMIC DNA]</scope>
    <source>
        <strain evidence="7">Y27499</strain>
    </source>
</reference>
<dbReference type="InterPro" id="IPR040894">
    <property type="entry name" value="Ribosomal_bL17m_C"/>
</dbReference>
<keyword evidence="2 4" id="KW-0689">Ribosomal protein</keyword>
<dbReference type="PROSITE" id="PS01167">
    <property type="entry name" value="RIBOSOMAL_L17"/>
    <property type="match status" value="1"/>
</dbReference>
<dbReference type="InterPro" id="IPR000456">
    <property type="entry name" value="Ribosomal_bL17"/>
</dbReference>
<dbReference type="InterPro" id="IPR036373">
    <property type="entry name" value="Ribosomal_bL17_sf"/>
</dbReference>
<keyword evidence="3 4" id="KW-0687">Ribonucleoprotein</keyword>
<evidence type="ECO:0000256" key="3">
    <source>
        <dbReference type="ARBA" id="ARBA00023274"/>
    </source>
</evidence>
<evidence type="ECO:0000256" key="1">
    <source>
        <dbReference type="ARBA" id="ARBA00008777"/>
    </source>
</evidence>
<feature type="domain" description="Large ribosomal subunit protein bL17m C-terminal fungi" evidence="5">
    <location>
        <begin position="136"/>
        <end position="272"/>
    </location>
</feature>
<proteinExistence type="inferred from homology"/>
<dbReference type="Proteomes" id="UP001306508">
    <property type="component" value="Unassembled WGS sequence"/>
</dbReference>
<dbReference type="PANTHER" id="PTHR14413">
    <property type="entry name" value="RIBOSOMAL PROTEIN L17"/>
    <property type="match status" value="1"/>
</dbReference>
<dbReference type="GO" id="GO:0006412">
    <property type="term" value="P:translation"/>
    <property type="evidence" value="ECO:0007669"/>
    <property type="project" value="InterPro"/>
</dbReference>
<dbReference type="GO" id="GO:0003735">
    <property type="term" value="F:structural constituent of ribosome"/>
    <property type="evidence" value="ECO:0007669"/>
    <property type="project" value="InterPro"/>
</dbReference>
<dbReference type="AlphaFoldDB" id="A0AAN8A6V7"/>
<evidence type="ECO:0000259" key="5">
    <source>
        <dbReference type="Pfam" id="PF18502"/>
    </source>
</evidence>
<dbReference type="EMBL" id="JAWIZZ010000047">
    <property type="protein sequence ID" value="KAK5779507.1"/>
    <property type="molecule type" value="Genomic_DNA"/>
</dbReference>
<dbReference type="Gene3D" id="3.90.1030.10">
    <property type="entry name" value="Ribosomal protein L17"/>
    <property type="match status" value="1"/>
</dbReference>
<name>A0AAN8A6V7_9SACH</name>
<dbReference type="GO" id="GO:0005762">
    <property type="term" value="C:mitochondrial large ribosomal subunit"/>
    <property type="evidence" value="ECO:0007669"/>
    <property type="project" value="TreeGrafter"/>
</dbReference>
<evidence type="ECO:0000256" key="4">
    <source>
        <dbReference type="RuleBase" id="RU000660"/>
    </source>
</evidence>
<comment type="caution">
    <text evidence="6">The sequence shown here is derived from an EMBL/GenBank/DDBJ whole genome shotgun (WGS) entry which is preliminary data.</text>
</comment>
<dbReference type="NCBIfam" id="TIGR00059">
    <property type="entry name" value="L17"/>
    <property type="match status" value="1"/>
</dbReference>
<sequence length="279" mass="32419">MTVGLARKLSRTKSHRDALLRNLVSQLFQHESIITTYEKCKETSRLAERIITAAKKYNHGNGSNRYIQNIQSNLFLSGDNKHLLAKVVNELADRFKDRNGGFTRILKLEPRIGDKSKQATIELVDTPIIINNSENITMQRGNIKFWLLMKTLLYNEINNESYSPLTMKNLLKIYKSKHDDLHKLKLFKEEMICVRKLLMEQMNRSDLKNDPKNRSFDLDQIKDSKHVDSILSQLSDMLSSPKNGTTDVQMISKYNNINRKRKDGYQIMSARPEGKEQQF</sequence>
<dbReference type="InterPro" id="IPR047859">
    <property type="entry name" value="Ribosomal_bL17_CS"/>
</dbReference>
<dbReference type="SUPFAM" id="SSF64263">
    <property type="entry name" value="Prokaryotic ribosomal protein L17"/>
    <property type="match status" value="1"/>
</dbReference>
<evidence type="ECO:0000256" key="2">
    <source>
        <dbReference type="ARBA" id="ARBA00022980"/>
    </source>
</evidence>
<dbReference type="Gene3D" id="1.10.246.170">
    <property type="match status" value="1"/>
</dbReference>
<gene>
    <name evidence="6" type="ORF">RI543_003398</name>
</gene>
<dbReference type="Pfam" id="PF18502">
    <property type="entry name" value="Mrpl_C"/>
    <property type="match status" value="1"/>
</dbReference>
<dbReference type="Pfam" id="PF01196">
    <property type="entry name" value="Ribosomal_L17"/>
    <property type="match status" value="1"/>
</dbReference>
<evidence type="ECO:0000313" key="7">
    <source>
        <dbReference type="Proteomes" id="UP001306508"/>
    </source>
</evidence>
<accession>A0AAN8A6V7</accession>
<protein>
    <recommendedName>
        <fullName evidence="5">Large ribosomal subunit protein bL17m C-terminal fungi domain-containing protein</fullName>
    </recommendedName>
</protein>
<evidence type="ECO:0000313" key="6">
    <source>
        <dbReference type="EMBL" id="KAK5779507.1"/>
    </source>
</evidence>
<comment type="similarity">
    <text evidence="1 4">Belongs to the bacterial ribosomal protein bL17 family.</text>
</comment>
<organism evidence="6 7">
    <name type="scientific">Arxiozyma heterogenica</name>
    <dbReference type="NCBI Taxonomy" id="278026"/>
    <lineage>
        <taxon>Eukaryota</taxon>
        <taxon>Fungi</taxon>
        <taxon>Dikarya</taxon>
        <taxon>Ascomycota</taxon>
        <taxon>Saccharomycotina</taxon>
        <taxon>Saccharomycetes</taxon>
        <taxon>Saccharomycetales</taxon>
        <taxon>Saccharomycetaceae</taxon>
        <taxon>Arxiozyma</taxon>
    </lineage>
</organism>
<dbReference type="PANTHER" id="PTHR14413:SF16">
    <property type="entry name" value="LARGE RIBOSOMAL SUBUNIT PROTEIN BL17M"/>
    <property type="match status" value="1"/>
</dbReference>
<keyword evidence="7" id="KW-1185">Reference proteome</keyword>